<dbReference type="InterPro" id="IPR011010">
    <property type="entry name" value="DNA_brk_join_enz"/>
</dbReference>
<dbReference type="AlphaFoldDB" id="A0A941EMH1"/>
<evidence type="ECO:0000313" key="6">
    <source>
        <dbReference type="EMBL" id="MBR7833826.1"/>
    </source>
</evidence>
<keyword evidence="3" id="KW-0238">DNA-binding</keyword>
<gene>
    <name evidence="6" type="ORF">KDL01_11150</name>
</gene>
<dbReference type="Pfam" id="PF00589">
    <property type="entry name" value="Phage_integrase"/>
    <property type="match status" value="1"/>
</dbReference>
<dbReference type="PANTHER" id="PTHR30629">
    <property type="entry name" value="PROPHAGE INTEGRASE"/>
    <property type="match status" value="1"/>
</dbReference>
<reference evidence="6" key="1">
    <citation type="submission" date="2021-04" db="EMBL/GenBank/DDBJ databases">
        <title>Genome based classification of Actinospica acidithermotolerans sp. nov., an actinobacterium isolated from an Indonesian hot spring.</title>
        <authorList>
            <person name="Kusuma A.B."/>
            <person name="Putra K.E."/>
            <person name="Nafisah S."/>
            <person name="Loh J."/>
            <person name="Nouioui I."/>
            <person name="Goodfellow M."/>
        </authorList>
    </citation>
    <scope>NUCLEOTIDE SEQUENCE</scope>
    <source>
        <strain evidence="6">CSCA 57</strain>
    </source>
</reference>
<evidence type="ECO:0000256" key="4">
    <source>
        <dbReference type="ARBA" id="ARBA00023172"/>
    </source>
</evidence>
<sequence length="406" mass="45010">MAWVEDMNGRFRVRAYGPDGRVATMAWCQGREEAVAFAAKVPRATPDRGARRERRALRLRERGHAVGPLIRPGSDPRLEAWVTAWRTGLRVNAATRARYECLLGVHILPRFGWMRLSAISRAEIRAWSLKLSATYAPSTVASILALLSGILAEAVRGGLMPVNPASQMGLPRPRRADWEVPDPAAIAVLAEVLEEDWALLVLLGAYTGMRWGELVGLHRCNVHLTGAGTGFVPFIRVDAEVGALHEVGGQIWLGPPKTHAAGRDVHLPAFLAERLAAHLQGHPYPFVFCGPRGGWLRRSNFQRRTWAPALTAARERGCAIPQVMTFHRLRHVHKSWMAEDHTPVSLQDHRLGHAPHGIQGTYEHPTPAMVTQLIADLEGRWKRGGTSVEDRFRDRPRLVGALTPSH</sequence>
<dbReference type="Gene3D" id="1.10.150.130">
    <property type="match status" value="1"/>
</dbReference>
<dbReference type="InterPro" id="IPR002104">
    <property type="entry name" value="Integrase_catalytic"/>
</dbReference>
<dbReference type="InterPro" id="IPR013762">
    <property type="entry name" value="Integrase-like_cat_sf"/>
</dbReference>
<evidence type="ECO:0000256" key="1">
    <source>
        <dbReference type="ARBA" id="ARBA00008857"/>
    </source>
</evidence>
<dbReference type="Proteomes" id="UP000675781">
    <property type="component" value="Unassembled WGS sequence"/>
</dbReference>
<comment type="similarity">
    <text evidence="1">Belongs to the 'phage' integrase family.</text>
</comment>
<comment type="caution">
    <text evidence="6">The sequence shown here is derived from an EMBL/GenBank/DDBJ whole genome shotgun (WGS) entry which is preliminary data.</text>
</comment>
<evidence type="ECO:0000259" key="5">
    <source>
        <dbReference type="PROSITE" id="PS51898"/>
    </source>
</evidence>
<organism evidence="6 7">
    <name type="scientific">Actinospica durhamensis</name>
    <dbReference type="NCBI Taxonomy" id="1508375"/>
    <lineage>
        <taxon>Bacteria</taxon>
        <taxon>Bacillati</taxon>
        <taxon>Actinomycetota</taxon>
        <taxon>Actinomycetes</taxon>
        <taxon>Catenulisporales</taxon>
        <taxon>Actinospicaceae</taxon>
        <taxon>Actinospica</taxon>
    </lineage>
</organism>
<evidence type="ECO:0000256" key="2">
    <source>
        <dbReference type="ARBA" id="ARBA00022908"/>
    </source>
</evidence>
<keyword evidence="7" id="KW-1185">Reference proteome</keyword>
<dbReference type="GO" id="GO:0015074">
    <property type="term" value="P:DNA integration"/>
    <property type="evidence" value="ECO:0007669"/>
    <property type="project" value="UniProtKB-KW"/>
</dbReference>
<dbReference type="InterPro" id="IPR010998">
    <property type="entry name" value="Integrase_recombinase_N"/>
</dbReference>
<dbReference type="GO" id="GO:0006310">
    <property type="term" value="P:DNA recombination"/>
    <property type="evidence" value="ECO:0007669"/>
    <property type="project" value="UniProtKB-KW"/>
</dbReference>
<evidence type="ECO:0000313" key="7">
    <source>
        <dbReference type="Proteomes" id="UP000675781"/>
    </source>
</evidence>
<keyword evidence="2" id="KW-0229">DNA integration</keyword>
<name>A0A941EMH1_9ACTN</name>
<dbReference type="InterPro" id="IPR050808">
    <property type="entry name" value="Phage_Integrase"/>
</dbReference>
<evidence type="ECO:0000256" key="3">
    <source>
        <dbReference type="ARBA" id="ARBA00023125"/>
    </source>
</evidence>
<dbReference type="RefSeq" id="WP_212528347.1">
    <property type="nucleotide sequence ID" value="NZ_JAGSOG010000040.1"/>
</dbReference>
<dbReference type="EMBL" id="JAGSOG010000040">
    <property type="protein sequence ID" value="MBR7833826.1"/>
    <property type="molecule type" value="Genomic_DNA"/>
</dbReference>
<dbReference type="PANTHER" id="PTHR30629:SF2">
    <property type="entry name" value="PROPHAGE INTEGRASE INTS-RELATED"/>
    <property type="match status" value="1"/>
</dbReference>
<feature type="domain" description="Tyr recombinase" evidence="5">
    <location>
        <begin position="174"/>
        <end position="375"/>
    </location>
</feature>
<proteinExistence type="inferred from homology"/>
<dbReference type="PROSITE" id="PS51898">
    <property type="entry name" value="TYR_RECOMBINASE"/>
    <property type="match status" value="1"/>
</dbReference>
<keyword evidence="4" id="KW-0233">DNA recombination</keyword>
<protein>
    <submittedName>
        <fullName evidence="6">Tyrosine-type recombinase/integrase</fullName>
    </submittedName>
</protein>
<accession>A0A941EMH1</accession>
<dbReference type="SUPFAM" id="SSF56349">
    <property type="entry name" value="DNA breaking-rejoining enzymes"/>
    <property type="match status" value="1"/>
</dbReference>
<dbReference type="GO" id="GO:0003677">
    <property type="term" value="F:DNA binding"/>
    <property type="evidence" value="ECO:0007669"/>
    <property type="project" value="UniProtKB-KW"/>
</dbReference>
<dbReference type="Gene3D" id="1.10.443.10">
    <property type="entry name" value="Intergrase catalytic core"/>
    <property type="match status" value="1"/>
</dbReference>